<reference evidence="3" key="1">
    <citation type="submission" date="2020-11" db="EMBL/GenBank/DDBJ databases">
        <authorList>
            <consortium name="DOE Joint Genome Institute"/>
            <person name="Ahrendt S."/>
            <person name="Riley R."/>
            <person name="Andreopoulos W."/>
            <person name="Labutti K."/>
            <person name="Pangilinan J."/>
            <person name="Ruiz-Duenas F.J."/>
            <person name="Barrasa J.M."/>
            <person name="Sanchez-Garcia M."/>
            <person name="Camarero S."/>
            <person name="Miyauchi S."/>
            <person name="Serrano A."/>
            <person name="Linde D."/>
            <person name="Babiker R."/>
            <person name="Drula E."/>
            <person name="Ayuso-Fernandez I."/>
            <person name="Pacheco R."/>
            <person name="Padilla G."/>
            <person name="Ferreira P."/>
            <person name="Barriuso J."/>
            <person name="Kellner H."/>
            <person name="Castanera R."/>
            <person name="Alfaro M."/>
            <person name="Ramirez L."/>
            <person name="Pisabarro A.G."/>
            <person name="Kuo A."/>
            <person name="Tritt A."/>
            <person name="Lipzen A."/>
            <person name="He G."/>
            <person name="Yan M."/>
            <person name="Ng V."/>
            <person name="Cullen D."/>
            <person name="Martin F."/>
            <person name="Rosso M.-N."/>
            <person name="Henrissat B."/>
            <person name="Hibbett D."/>
            <person name="Martinez A.T."/>
            <person name="Grigoriev I.V."/>
        </authorList>
    </citation>
    <scope>NUCLEOTIDE SEQUENCE</scope>
    <source>
        <strain evidence="3">CBS 506.95</strain>
    </source>
</reference>
<proteinExistence type="predicted"/>
<sequence>NSGDRRNPPQCAPETRDEIHDQIKAWADSPVGKAMIFWLFGSAGAGKSAICQTIAEMFKLNGLLLGNFFFSRSAASTGRSNGDRLLPTLIHQLQEAIPETHPYIKKAI</sequence>
<evidence type="ECO:0000256" key="1">
    <source>
        <dbReference type="ARBA" id="ARBA00022737"/>
    </source>
</evidence>
<dbReference type="SUPFAM" id="SSF52540">
    <property type="entry name" value="P-loop containing nucleoside triphosphate hydrolases"/>
    <property type="match status" value="1"/>
</dbReference>
<dbReference type="InterPro" id="IPR056884">
    <property type="entry name" value="NPHP3-like_N"/>
</dbReference>
<evidence type="ECO:0000313" key="4">
    <source>
        <dbReference type="Proteomes" id="UP000807306"/>
    </source>
</evidence>
<feature type="non-terminal residue" evidence="3">
    <location>
        <position position="1"/>
    </location>
</feature>
<dbReference type="AlphaFoldDB" id="A0A9P6ECY9"/>
<dbReference type="EMBL" id="MU157868">
    <property type="protein sequence ID" value="KAF9526770.1"/>
    <property type="molecule type" value="Genomic_DNA"/>
</dbReference>
<dbReference type="Gene3D" id="3.40.50.300">
    <property type="entry name" value="P-loop containing nucleotide triphosphate hydrolases"/>
    <property type="match status" value="1"/>
</dbReference>
<dbReference type="Proteomes" id="UP000807306">
    <property type="component" value="Unassembled WGS sequence"/>
</dbReference>
<dbReference type="Pfam" id="PF24883">
    <property type="entry name" value="NPHP3_N"/>
    <property type="match status" value="1"/>
</dbReference>
<evidence type="ECO:0000259" key="2">
    <source>
        <dbReference type="Pfam" id="PF24883"/>
    </source>
</evidence>
<feature type="domain" description="Nephrocystin 3-like N-terminal" evidence="2">
    <location>
        <begin position="20"/>
        <end position="106"/>
    </location>
</feature>
<accession>A0A9P6ECY9</accession>
<organism evidence="3 4">
    <name type="scientific">Crepidotus variabilis</name>
    <dbReference type="NCBI Taxonomy" id="179855"/>
    <lineage>
        <taxon>Eukaryota</taxon>
        <taxon>Fungi</taxon>
        <taxon>Dikarya</taxon>
        <taxon>Basidiomycota</taxon>
        <taxon>Agaricomycotina</taxon>
        <taxon>Agaricomycetes</taxon>
        <taxon>Agaricomycetidae</taxon>
        <taxon>Agaricales</taxon>
        <taxon>Agaricineae</taxon>
        <taxon>Crepidotaceae</taxon>
        <taxon>Crepidotus</taxon>
    </lineage>
</organism>
<keyword evidence="4" id="KW-1185">Reference proteome</keyword>
<name>A0A9P6ECY9_9AGAR</name>
<dbReference type="InterPro" id="IPR027417">
    <property type="entry name" value="P-loop_NTPase"/>
</dbReference>
<keyword evidence="1" id="KW-0677">Repeat</keyword>
<comment type="caution">
    <text evidence="3">The sequence shown here is derived from an EMBL/GenBank/DDBJ whole genome shotgun (WGS) entry which is preliminary data.</text>
</comment>
<evidence type="ECO:0000313" key="3">
    <source>
        <dbReference type="EMBL" id="KAF9526770.1"/>
    </source>
</evidence>
<gene>
    <name evidence="3" type="ORF">CPB83DRAFT_769792</name>
</gene>
<dbReference type="OrthoDB" id="5106486at2759"/>
<protein>
    <recommendedName>
        <fullName evidence="2">Nephrocystin 3-like N-terminal domain-containing protein</fullName>
    </recommendedName>
</protein>